<protein>
    <recommendedName>
        <fullName evidence="20 21">NADPH--cytochrome P450 reductase</fullName>
        <shortName evidence="20">CPR</shortName>
        <shortName evidence="20">P450R</shortName>
        <ecNumber evidence="20 21">1.6.2.4</ecNumber>
    </recommendedName>
</protein>
<dbReference type="InterPro" id="IPR017927">
    <property type="entry name" value="FAD-bd_FR_type"/>
</dbReference>
<feature type="binding site" evidence="20">
    <location>
        <begin position="442"/>
        <end position="445"/>
    </location>
    <ligand>
        <name>FAD</name>
        <dbReference type="ChEBI" id="CHEBI:57692"/>
    </ligand>
</feature>
<evidence type="ECO:0000256" key="13">
    <source>
        <dbReference type="ARBA" id="ARBA00023011"/>
    </source>
</evidence>
<dbReference type="InterPro" id="IPR008254">
    <property type="entry name" value="Flavodoxin/NO_synth"/>
</dbReference>
<dbReference type="Proteomes" id="UP000190831">
    <property type="component" value="Chromosome A"/>
</dbReference>
<keyword evidence="10 20" id="KW-0752">Steroid biosynthesis</keyword>
<dbReference type="InterPro" id="IPR023208">
    <property type="entry name" value="P450R"/>
</dbReference>
<dbReference type="Gene3D" id="2.40.30.10">
    <property type="entry name" value="Translation factors"/>
    <property type="match status" value="1"/>
</dbReference>
<dbReference type="InterPro" id="IPR023173">
    <property type="entry name" value="NADPH_Cyt_P450_Rdtase_alpha"/>
</dbReference>
<keyword evidence="14 20" id="KW-0443">Lipid metabolism</keyword>
<keyword evidence="8 20" id="KW-0274">FAD</keyword>
<dbReference type="OMA" id="QKRYQRD"/>
<accession>A0A1G4M6V9</accession>
<dbReference type="PIRSF" id="PIRSF000208">
    <property type="entry name" value="P450R"/>
    <property type="match status" value="1"/>
</dbReference>
<dbReference type="CDD" id="cd06204">
    <property type="entry name" value="CYPOR"/>
    <property type="match status" value="1"/>
</dbReference>
<keyword evidence="12 20" id="KW-0560">Oxidoreductase</keyword>
<dbReference type="SUPFAM" id="SSF52218">
    <property type="entry name" value="Flavoproteins"/>
    <property type="match status" value="1"/>
</dbReference>
<dbReference type="PROSITE" id="PS51384">
    <property type="entry name" value="FAD_FR"/>
    <property type="match status" value="1"/>
</dbReference>
<dbReference type="InterPro" id="IPR001094">
    <property type="entry name" value="Flavdoxin-like"/>
</dbReference>
<dbReference type="GO" id="GO:0003958">
    <property type="term" value="F:NADPH-hemoprotein reductase activity"/>
    <property type="evidence" value="ECO:0007669"/>
    <property type="project" value="UniProtKB-UniRule"/>
</dbReference>
<evidence type="ECO:0000256" key="4">
    <source>
        <dbReference type="ARBA" id="ARBA00022643"/>
    </source>
</evidence>
<evidence type="ECO:0000256" key="12">
    <source>
        <dbReference type="ARBA" id="ARBA00023002"/>
    </source>
</evidence>
<evidence type="ECO:0000256" key="1">
    <source>
        <dbReference type="ARBA" id="ARBA00022475"/>
    </source>
</evidence>
<keyword evidence="13 20" id="KW-0756">Sterol biosynthesis</keyword>
<evidence type="ECO:0000256" key="11">
    <source>
        <dbReference type="ARBA" id="ARBA00022989"/>
    </source>
</evidence>
<comment type="cofactor">
    <cofactor evidence="20">
        <name>FAD</name>
        <dbReference type="ChEBI" id="CHEBI:57692"/>
    </cofactor>
    <text evidence="20">Binds 1 FAD per monomer.</text>
</comment>
<dbReference type="PANTHER" id="PTHR19384">
    <property type="entry name" value="NITRIC OXIDE SYNTHASE-RELATED"/>
    <property type="match status" value="1"/>
</dbReference>
<dbReference type="GO" id="GO:0005741">
    <property type="term" value="C:mitochondrial outer membrane"/>
    <property type="evidence" value="ECO:0007669"/>
    <property type="project" value="UniProtKB-SubCell"/>
</dbReference>
<keyword evidence="11" id="KW-1133">Transmembrane helix</keyword>
<dbReference type="EC" id="1.6.2.4" evidence="20 21"/>
<comment type="catalytic activity">
    <reaction evidence="19 20 21">
        <text>2 oxidized [cytochrome P450] + NADPH = 2 reduced [cytochrome P450] + NADP(+) + H(+)</text>
        <dbReference type="Rhea" id="RHEA:24040"/>
        <dbReference type="Rhea" id="RHEA-COMP:14627"/>
        <dbReference type="Rhea" id="RHEA-COMP:14628"/>
        <dbReference type="ChEBI" id="CHEBI:15378"/>
        <dbReference type="ChEBI" id="CHEBI:55376"/>
        <dbReference type="ChEBI" id="CHEBI:57783"/>
        <dbReference type="ChEBI" id="CHEBI:58349"/>
        <dbReference type="ChEBI" id="CHEBI:60344"/>
        <dbReference type="EC" id="1.6.2.4"/>
    </reaction>
</comment>
<keyword evidence="5" id="KW-0812">Transmembrane</keyword>
<dbReference type="GO" id="GO:0050660">
    <property type="term" value="F:flavin adenine dinucleotide binding"/>
    <property type="evidence" value="ECO:0007669"/>
    <property type="project" value="UniProtKB-UniRule"/>
</dbReference>
<proteinExistence type="inferred from homology"/>
<evidence type="ECO:0000256" key="15">
    <source>
        <dbReference type="ARBA" id="ARBA00023128"/>
    </source>
</evidence>
<dbReference type="InterPro" id="IPR003097">
    <property type="entry name" value="CysJ-like_FAD-binding"/>
</dbReference>
<feature type="binding site" evidence="20">
    <location>
        <begin position="118"/>
        <end position="121"/>
    </location>
    <ligand>
        <name>FMN</name>
        <dbReference type="ChEBI" id="CHEBI:58210"/>
    </ligand>
</feature>
<dbReference type="InterPro" id="IPR001433">
    <property type="entry name" value="OxRdtase_FAD/NAD-bd"/>
</dbReference>
<feature type="binding site" evidence="20">
    <location>
        <begin position="609"/>
        <end position="610"/>
    </location>
    <ligand>
        <name>NADP(+)</name>
        <dbReference type="ChEBI" id="CHEBI:58349"/>
    </ligand>
</feature>
<feature type="binding site" evidence="20">
    <location>
        <position position="546"/>
    </location>
    <ligand>
        <name>NADP(+)</name>
        <dbReference type="ChEBI" id="CHEBI:58349"/>
    </ligand>
</feature>
<keyword evidence="6 20" id="KW-1000">Mitochondrion outer membrane</keyword>
<feature type="binding site" evidence="20">
    <location>
        <position position="288"/>
    </location>
    <ligand>
        <name>NADP(+)</name>
        <dbReference type="ChEBI" id="CHEBI:58349"/>
    </ligand>
</feature>
<dbReference type="Gene3D" id="1.20.990.10">
    <property type="entry name" value="NADPH-cytochrome p450 Reductase, Chain A, domain 3"/>
    <property type="match status" value="1"/>
</dbReference>
<feature type="binding site" evidence="20">
    <location>
        <begin position="479"/>
        <end position="482"/>
    </location>
    <ligand>
        <name>FAD</name>
        <dbReference type="ChEBI" id="CHEBI:57692"/>
    </ligand>
</feature>
<comment type="subcellular location">
    <subcellularLocation>
        <location evidence="20">Endoplasmic reticulum membrane</location>
        <topology evidence="20">Single-pass membrane protein</topology>
        <orientation evidence="20">Cytoplasmic side</orientation>
    </subcellularLocation>
    <subcellularLocation>
        <location evidence="20">Mitochondrion outer membrane</location>
        <topology evidence="20">Single-pass membrane protein</topology>
        <orientation evidence="20">Cytoplasmic side</orientation>
    </subcellularLocation>
    <subcellularLocation>
        <location evidence="20">Cell membrane</location>
        <topology evidence="20">Single-pass membrane protein</topology>
        <orientation evidence="20">Cytoplasmic side</orientation>
    </subcellularLocation>
</comment>
<keyword evidence="16 20" id="KW-0472">Membrane</keyword>
<dbReference type="FunFam" id="3.40.50.360:FF:000036">
    <property type="entry name" value="NADPH--cytochrome P450 reductase"/>
    <property type="match status" value="1"/>
</dbReference>
<comment type="similarity">
    <text evidence="20">In the N-terminal section; belongs to the flavodoxin family.</text>
</comment>
<keyword evidence="7 20" id="KW-0256">Endoplasmic reticulum</keyword>
<dbReference type="FunFam" id="2.40.30.10:FF:000100">
    <property type="entry name" value="NADPH--cytochrome P450 reductase"/>
    <property type="match status" value="1"/>
</dbReference>
<evidence type="ECO:0000256" key="19">
    <source>
        <dbReference type="ARBA" id="ARBA00049342"/>
    </source>
</evidence>
<evidence type="ECO:0000256" key="7">
    <source>
        <dbReference type="ARBA" id="ARBA00022824"/>
    </source>
</evidence>
<dbReference type="PRINTS" id="PR00369">
    <property type="entry name" value="FLAVODOXIN"/>
</dbReference>
<keyword evidence="4 20" id="KW-0288">FMN</keyword>
<keyword evidence="25" id="KW-1185">Reference proteome</keyword>
<dbReference type="GO" id="GO:0050661">
    <property type="term" value="F:NADP binding"/>
    <property type="evidence" value="ECO:0007669"/>
    <property type="project" value="UniProtKB-UniRule"/>
</dbReference>
<dbReference type="PANTHER" id="PTHR19384:SF17">
    <property type="entry name" value="NADPH--CYTOCHROME P450 REDUCTASE"/>
    <property type="match status" value="1"/>
</dbReference>
<dbReference type="OrthoDB" id="1856718at2759"/>
<keyword evidence="9 20" id="KW-0521">NADP</keyword>
<sequence length="691" mass="76573">MPLGLDNLDFAVLCALSLAVAAYFYKDKFAELFASDESISVVSSSGSRDIVHVLKENNKNYLVLYGSQTGTAEDYAKKFAKELTAKFSLNVMCADVENYEFDHLNELPSDVIVSFFVSTYGEGDFPDGAVPFEDYLNTLEDGDLSNVKYTLFGLGNSTYEFFNGAAKKAHKKLSNAGANLVGIYGEADDGAGTTDEDYLSWKDALLEELKTVLSLDEHEQRFEPSFTYKVLDSGVTDTVSLGEPTAQYMPTAKLSYNNEGKQLGPFDGTNPYVAPIVKSHELFTSKDRNCIHAEFDLSGSNMKYSTGDHLAVWPSNSDEKVKQFLSCFNLDPETVFDLKPLDSTVKCPFPLPTTIGAAVRHYLEITGPVSRQIFSSLVQFAPNDDIKESLAKIAQDKDLFAKDITSRYFNLADALLYLSNGSKWDSVPWNFIVESVPHLQPRYYSISSSSLSEKQTVHITAIVENNANPSSEKAEPVTGVTTNLLRNIQLAQNKKAVAASNLPVHYDLDGPRGLFKNYKLPVHVRRSAFRLPSNPATPVIMVGPGTGVAPFRGFVRDRVKFVEQQPNVTLGKHLLFYGSRNQDDFLYASEWPDYSKKLGGAFEMIVAHSRLPDQPKVYVQDRLIEREKEVYELIAEKGAFIYVCGDAKGMAQGVHAALVKILSNGKGITTDEAAEIIKMFKANGKYQEDVW</sequence>
<organism evidence="24 25">
    <name type="scientific">Lachancea fermentati</name>
    <name type="common">Zygosaccharomyces fermentati</name>
    <dbReference type="NCBI Taxonomy" id="4955"/>
    <lineage>
        <taxon>Eukaryota</taxon>
        <taxon>Fungi</taxon>
        <taxon>Dikarya</taxon>
        <taxon>Ascomycota</taxon>
        <taxon>Saccharomycotina</taxon>
        <taxon>Saccharomycetes</taxon>
        <taxon>Saccharomycetales</taxon>
        <taxon>Saccharomycetaceae</taxon>
        <taxon>Lachancea</taxon>
    </lineage>
</organism>
<feature type="binding site" evidence="20">
    <location>
        <position position="189"/>
    </location>
    <ligand>
        <name>FMN</name>
        <dbReference type="ChEBI" id="CHEBI:58210"/>
    </ligand>
</feature>
<dbReference type="Pfam" id="PF00667">
    <property type="entry name" value="FAD_binding_1"/>
    <property type="match status" value="1"/>
</dbReference>
<dbReference type="GO" id="GO:0006696">
    <property type="term" value="P:ergosterol biosynthetic process"/>
    <property type="evidence" value="ECO:0007669"/>
    <property type="project" value="UniProtKB-UniRule"/>
</dbReference>
<dbReference type="PRINTS" id="PR00371">
    <property type="entry name" value="FPNCR"/>
</dbReference>
<evidence type="ECO:0000256" key="3">
    <source>
        <dbReference type="ARBA" id="ARBA00022630"/>
    </source>
</evidence>
<dbReference type="Gene3D" id="3.40.50.80">
    <property type="entry name" value="Nucleotide-binding domain of ferredoxin-NADP reductase (FNR) module"/>
    <property type="match status" value="1"/>
</dbReference>
<evidence type="ECO:0000313" key="25">
    <source>
        <dbReference type="Proteomes" id="UP000190831"/>
    </source>
</evidence>
<evidence type="ECO:0000256" key="2">
    <source>
        <dbReference type="ARBA" id="ARBA00022516"/>
    </source>
</evidence>
<dbReference type="InterPro" id="IPR001709">
    <property type="entry name" value="Flavoprot_Pyr_Nucl_cyt_Rdtase"/>
</dbReference>
<dbReference type="GO" id="GO:0005886">
    <property type="term" value="C:plasma membrane"/>
    <property type="evidence" value="ECO:0007669"/>
    <property type="project" value="UniProtKB-SubCell"/>
</dbReference>
<keyword evidence="15 20" id="KW-0496">Mitochondrion</keyword>
<dbReference type="FunFam" id="3.40.50.80:FF:000001">
    <property type="entry name" value="NADPH--cytochrome P450 reductase 1"/>
    <property type="match status" value="1"/>
</dbReference>
<dbReference type="GO" id="GO:0010181">
    <property type="term" value="F:FMN binding"/>
    <property type="evidence" value="ECO:0007669"/>
    <property type="project" value="UniProtKB-UniRule"/>
</dbReference>
<evidence type="ECO:0000256" key="18">
    <source>
        <dbReference type="ARBA" id="ARBA00023221"/>
    </source>
</evidence>
<comment type="function">
    <text evidence="20">This enzyme is required for electron transfer from NADP to cytochrome P450 in microsomes. It can also provide electron transfer to heme oxygenase and cytochrome B5. Involved in ergosterol biosynthesis.</text>
</comment>
<dbReference type="HAMAP" id="MF_03212">
    <property type="entry name" value="NCPR"/>
    <property type="match status" value="1"/>
</dbReference>
<evidence type="ECO:0000256" key="9">
    <source>
        <dbReference type="ARBA" id="ARBA00022857"/>
    </source>
</evidence>
<comment type="cofactor">
    <cofactor evidence="20">
        <name>FMN</name>
        <dbReference type="ChEBI" id="CHEBI:58210"/>
    </cofactor>
    <text evidence="20">Binds 1 FMN per monomer.</text>
</comment>
<comment type="caution">
    <text evidence="20">Lacks conserved residue(s) required for the propagation of feature annotation.</text>
</comment>
<evidence type="ECO:0000256" key="6">
    <source>
        <dbReference type="ARBA" id="ARBA00022787"/>
    </source>
</evidence>
<comment type="similarity">
    <text evidence="20">Belongs to the NADPH--cytochrome P450 reductase family.</text>
</comment>
<dbReference type="FunFam" id="1.20.990.10:FF:000009">
    <property type="entry name" value="NADPH--cytochrome P450 reductase"/>
    <property type="match status" value="1"/>
</dbReference>
<feature type="binding site" evidence="20">
    <location>
        <begin position="67"/>
        <end position="72"/>
    </location>
    <ligand>
        <name>FMN</name>
        <dbReference type="ChEBI" id="CHEBI:58210"/>
    </ligand>
</feature>
<reference evidence="24 25" key="1">
    <citation type="submission" date="2016-03" db="EMBL/GenBank/DDBJ databases">
        <authorList>
            <person name="Devillers H."/>
        </authorList>
    </citation>
    <scope>NUCLEOTIDE SEQUENCE [LARGE SCALE GENOMIC DNA]</scope>
    <source>
        <strain evidence="24">CBS 6772</strain>
    </source>
</reference>
<dbReference type="Pfam" id="PF00175">
    <property type="entry name" value="NAD_binding_1"/>
    <property type="match status" value="1"/>
</dbReference>
<evidence type="ECO:0000256" key="10">
    <source>
        <dbReference type="ARBA" id="ARBA00022955"/>
    </source>
</evidence>
<dbReference type="InterPro" id="IPR029039">
    <property type="entry name" value="Flavoprotein-like_sf"/>
</dbReference>
<feature type="binding site" evidence="20">
    <location>
        <begin position="460"/>
        <end position="462"/>
    </location>
    <ligand>
        <name>FAD</name>
        <dbReference type="ChEBI" id="CHEBI:57692"/>
    </ligand>
</feature>
<name>A0A1G4M6V9_LACFM</name>
<keyword evidence="3 20" id="KW-0285">Flavoprotein</keyword>
<feature type="binding site" evidence="20">
    <location>
        <begin position="154"/>
        <end position="163"/>
    </location>
    <ligand>
        <name>FMN</name>
        <dbReference type="ChEBI" id="CHEBI:58210"/>
    </ligand>
</feature>
<dbReference type="InterPro" id="IPR039261">
    <property type="entry name" value="FNR_nucleotide-bd"/>
</dbReference>
<gene>
    <name evidence="20" type="primary">NCP1</name>
    <name evidence="24" type="ORF">LAFE_0A04192G</name>
</gene>
<evidence type="ECO:0000256" key="8">
    <source>
        <dbReference type="ARBA" id="ARBA00022827"/>
    </source>
</evidence>
<keyword evidence="1 20" id="KW-1003">Cell membrane</keyword>
<evidence type="ECO:0000256" key="20">
    <source>
        <dbReference type="HAMAP-Rule" id="MF_03212"/>
    </source>
</evidence>
<comment type="similarity">
    <text evidence="20 21">In the C-terminal section; belongs to the flavoprotein pyridine nucleotide cytochrome reductase family.</text>
</comment>
<evidence type="ECO:0000256" key="14">
    <source>
        <dbReference type="ARBA" id="ARBA00023098"/>
    </source>
</evidence>
<evidence type="ECO:0000259" key="22">
    <source>
        <dbReference type="PROSITE" id="PS50902"/>
    </source>
</evidence>
<keyword evidence="2 20" id="KW-0444">Lipid biosynthesis</keyword>
<evidence type="ECO:0000259" key="23">
    <source>
        <dbReference type="PROSITE" id="PS51384"/>
    </source>
</evidence>
<feature type="binding site" evidence="20">
    <location>
        <begin position="616"/>
        <end position="620"/>
    </location>
    <ligand>
        <name>NADP(+)</name>
        <dbReference type="ChEBI" id="CHEBI:58349"/>
    </ligand>
</feature>
<keyword evidence="17 20" id="KW-1207">Sterol metabolism</keyword>
<feature type="binding site" evidence="20">
    <location>
        <position position="691"/>
    </location>
    <ligand>
        <name>FAD</name>
        <dbReference type="ChEBI" id="CHEBI:57692"/>
    </ligand>
</feature>
<dbReference type="InterPro" id="IPR017938">
    <property type="entry name" value="Riboflavin_synthase-like_b-brl"/>
</dbReference>
<evidence type="ECO:0000256" key="21">
    <source>
        <dbReference type="PIRNR" id="PIRNR000208"/>
    </source>
</evidence>
<dbReference type="PROSITE" id="PS50902">
    <property type="entry name" value="FLAVODOXIN_LIKE"/>
    <property type="match status" value="1"/>
</dbReference>
<dbReference type="AlphaFoldDB" id="A0A1G4M6V9"/>
<dbReference type="GO" id="GO:0005789">
    <property type="term" value="C:endoplasmic reticulum membrane"/>
    <property type="evidence" value="ECO:0007669"/>
    <property type="project" value="UniProtKB-SubCell"/>
</dbReference>
<evidence type="ECO:0000256" key="5">
    <source>
        <dbReference type="ARBA" id="ARBA00022692"/>
    </source>
</evidence>
<feature type="domain" description="FAD-binding FR-type" evidence="23">
    <location>
        <begin position="269"/>
        <end position="518"/>
    </location>
</feature>
<dbReference type="STRING" id="4955.A0A1G4M6V9"/>
<evidence type="ECO:0000256" key="17">
    <source>
        <dbReference type="ARBA" id="ARBA00023166"/>
    </source>
</evidence>
<dbReference type="SUPFAM" id="SSF63380">
    <property type="entry name" value="Riboflavin synthase domain-like"/>
    <property type="match status" value="1"/>
</dbReference>
<evidence type="ECO:0000313" key="24">
    <source>
        <dbReference type="EMBL" id="SCV99485.1"/>
    </source>
</evidence>
<feature type="domain" description="Flavodoxin-like" evidence="22">
    <location>
        <begin position="61"/>
        <end position="206"/>
    </location>
</feature>
<dbReference type="GO" id="GO:0005829">
    <property type="term" value="C:cytosol"/>
    <property type="evidence" value="ECO:0007669"/>
    <property type="project" value="TreeGrafter"/>
</dbReference>
<dbReference type="Gene3D" id="3.40.50.360">
    <property type="match status" value="1"/>
</dbReference>
<keyword evidence="18 20" id="KW-0753">Steroid metabolism</keyword>
<dbReference type="SUPFAM" id="SSF52343">
    <property type="entry name" value="Ferredoxin reductase-like, C-terminal NADP-linked domain"/>
    <property type="match status" value="1"/>
</dbReference>
<dbReference type="EMBL" id="LT598487">
    <property type="protein sequence ID" value="SCV99485.1"/>
    <property type="molecule type" value="Genomic_DNA"/>
</dbReference>
<dbReference type="Pfam" id="PF00258">
    <property type="entry name" value="Flavodoxin_1"/>
    <property type="match status" value="1"/>
</dbReference>
<evidence type="ECO:0000256" key="16">
    <source>
        <dbReference type="ARBA" id="ARBA00023136"/>
    </source>
</evidence>